<dbReference type="CDD" id="cd00130">
    <property type="entry name" value="PAS"/>
    <property type="match status" value="5"/>
</dbReference>
<dbReference type="InterPro" id="IPR003594">
    <property type="entry name" value="HATPase_dom"/>
</dbReference>
<dbReference type="InterPro" id="IPR003018">
    <property type="entry name" value="GAF"/>
</dbReference>
<dbReference type="PROSITE" id="PS50110">
    <property type="entry name" value="RESPONSE_REGULATORY"/>
    <property type="match status" value="1"/>
</dbReference>
<comment type="caution">
    <text evidence="9">The sequence shown here is derived from an EMBL/GenBank/DDBJ whole genome shotgun (WGS) entry which is preliminary data.</text>
</comment>
<evidence type="ECO:0000259" key="5">
    <source>
        <dbReference type="PROSITE" id="PS50109"/>
    </source>
</evidence>
<evidence type="ECO:0000256" key="2">
    <source>
        <dbReference type="ARBA" id="ARBA00022777"/>
    </source>
</evidence>
<dbReference type="Gene3D" id="3.30.565.10">
    <property type="entry name" value="Histidine kinase-like ATPase, C-terminal domain"/>
    <property type="match status" value="1"/>
</dbReference>
<dbReference type="eggNOG" id="arCOG02354">
    <property type="taxonomic scope" value="Archaea"/>
</dbReference>
<feature type="domain" description="PAS" evidence="7">
    <location>
        <begin position="757"/>
        <end position="827"/>
    </location>
</feature>
<dbReference type="Gene3D" id="3.40.50.2300">
    <property type="match status" value="1"/>
</dbReference>
<dbReference type="InterPro" id="IPR035965">
    <property type="entry name" value="PAS-like_dom_sf"/>
</dbReference>
<dbReference type="Pfam" id="PF13185">
    <property type="entry name" value="GAF_2"/>
    <property type="match status" value="1"/>
</dbReference>
<keyword evidence="10" id="KW-1185">Reference proteome</keyword>
<dbReference type="InterPro" id="IPR013767">
    <property type="entry name" value="PAS_fold"/>
</dbReference>
<dbReference type="STRING" id="1227454.C446_06615"/>
<evidence type="ECO:0000259" key="7">
    <source>
        <dbReference type="PROSITE" id="PS50112"/>
    </source>
</evidence>
<dbReference type="Pfam" id="PF00989">
    <property type="entry name" value="PAS"/>
    <property type="match status" value="3"/>
</dbReference>
<feature type="domain" description="PAS" evidence="7">
    <location>
        <begin position="638"/>
        <end position="688"/>
    </location>
</feature>
<evidence type="ECO:0000313" key="9">
    <source>
        <dbReference type="EMBL" id="EMA41020.1"/>
    </source>
</evidence>
<dbReference type="SUPFAM" id="SSF55874">
    <property type="entry name" value="ATPase domain of HSP90 chaperone/DNA topoisomerase II/histidine kinase"/>
    <property type="match status" value="1"/>
</dbReference>
<dbReference type="Pfam" id="PF08448">
    <property type="entry name" value="PAS_4"/>
    <property type="match status" value="2"/>
</dbReference>
<dbReference type="InterPro" id="IPR000700">
    <property type="entry name" value="PAS-assoc_C"/>
</dbReference>
<dbReference type="PROSITE" id="PS50113">
    <property type="entry name" value="PAC"/>
    <property type="match status" value="2"/>
</dbReference>
<organism evidence="9 10">
    <name type="scientific">Halobiforma nitratireducens JCM 10879</name>
    <dbReference type="NCBI Taxonomy" id="1227454"/>
    <lineage>
        <taxon>Archaea</taxon>
        <taxon>Methanobacteriati</taxon>
        <taxon>Methanobacteriota</taxon>
        <taxon>Stenosarchaea group</taxon>
        <taxon>Halobacteria</taxon>
        <taxon>Halobacteriales</taxon>
        <taxon>Natrialbaceae</taxon>
        <taxon>Halobiforma</taxon>
    </lineage>
</organism>
<name>M0M9G5_9EURY</name>
<dbReference type="Gene3D" id="3.30.450.20">
    <property type="entry name" value="PAS domain"/>
    <property type="match status" value="5"/>
</dbReference>
<feature type="compositionally biased region" description="Basic and acidic residues" evidence="4">
    <location>
        <begin position="115"/>
        <end position="136"/>
    </location>
</feature>
<dbReference type="RefSeq" id="WP_006672269.1">
    <property type="nucleotide sequence ID" value="NZ_AOMA01000069.1"/>
</dbReference>
<feature type="domain" description="Histidine kinase" evidence="5">
    <location>
        <begin position="1032"/>
        <end position="1247"/>
    </location>
</feature>
<evidence type="ECO:0000256" key="1">
    <source>
        <dbReference type="ARBA" id="ARBA00022679"/>
    </source>
</evidence>
<dbReference type="SUPFAM" id="SSF55785">
    <property type="entry name" value="PYP-like sensor domain (PAS domain)"/>
    <property type="match status" value="5"/>
</dbReference>
<gene>
    <name evidence="9" type="ORF">C446_06615</name>
</gene>
<dbReference type="SMART" id="SM00448">
    <property type="entry name" value="REC"/>
    <property type="match status" value="1"/>
</dbReference>
<feature type="domain" description="PAC" evidence="8">
    <location>
        <begin position="710"/>
        <end position="760"/>
    </location>
</feature>
<dbReference type="GO" id="GO:0000160">
    <property type="term" value="P:phosphorelay signal transduction system"/>
    <property type="evidence" value="ECO:0007669"/>
    <property type="project" value="InterPro"/>
</dbReference>
<dbReference type="SUPFAM" id="SSF52172">
    <property type="entry name" value="CheY-like"/>
    <property type="match status" value="1"/>
</dbReference>
<dbReference type="InterPro" id="IPR011006">
    <property type="entry name" value="CheY-like_superfamily"/>
</dbReference>
<proteinExistence type="predicted"/>
<evidence type="ECO:0000313" key="10">
    <source>
        <dbReference type="Proteomes" id="UP000011607"/>
    </source>
</evidence>
<dbReference type="PRINTS" id="PR00344">
    <property type="entry name" value="BCTRLSENSOR"/>
</dbReference>
<dbReference type="SMART" id="SM00387">
    <property type="entry name" value="HATPase_c"/>
    <property type="match status" value="1"/>
</dbReference>
<dbReference type="GO" id="GO:0016301">
    <property type="term" value="F:kinase activity"/>
    <property type="evidence" value="ECO:0007669"/>
    <property type="project" value="UniProtKB-KW"/>
</dbReference>
<evidence type="ECO:0000259" key="6">
    <source>
        <dbReference type="PROSITE" id="PS50110"/>
    </source>
</evidence>
<keyword evidence="1" id="KW-0808">Transferase</keyword>
<feature type="domain" description="PAS" evidence="7">
    <location>
        <begin position="901"/>
        <end position="972"/>
    </location>
</feature>
<dbReference type="InterPro" id="IPR004358">
    <property type="entry name" value="Sig_transdc_His_kin-like_C"/>
</dbReference>
<dbReference type="Pfam" id="PF02518">
    <property type="entry name" value="HATPase_c"/>
    <property type="match status" value="1"/>
</dbReference>
<dbReference type="SUPFAM" id="SSF55781">
    <property type="entry name" value="GAF domain-like"/>
    <property type="match status" value="1"/>
</dbReference>
<dbReference type="eggNOG" id="arCOG02369">
    <property type="taxonomic scope" value="Archaea"/>
</dbReference>
<evidence type="ECO:0000256" key="4">
    <source>
        <dbReference type="SAM" id="MobiDB-lite"/>
    </source>
</evidence>
<comment type="caution">
    <text evidence="3">Lacks conserved residue(s) required for the propagation of feature annotation.</text>
</comment>
<dbReference type="InterPro" id="IPR036890">
    <property type="entry name" value="HATPase_C_sf"/>
</dbReference>
<evidence type="ECO:0000259" key="8">
    <source>
        <dbReference type="PROSITE" id="PS50113"/>
    </source>
</evidence>
<dbReference type="AlphaFoldDB" id="M0M9G5"/>
<dbReference type="NCBIfam" id="TIGR00229">
    <property type="entry name" value="sensory_box"/>
    <property type="match status" value="4"/>
</dbReference>
<dbReference type="PANTHER" id="PTHR44757:SF2">
    <property type="entry name" value="BIOFILM ARCHITECTURE MAINTENANCE PROTEIN MBAA"/>
    <property type="match status" value="1"/>
</dbReference>
<evidence type="ECO:0000256" key="3">
    <source>
        <dbReference type="PROSITE-ProRule" id="PRU00169"/>
    </source>
</evidence>
<accession>M0M9G5</accession>
<dbReference type="eggNOG" id="arCOG06408">
    <property type="taxonomic scope" value="Archaea"/>
</dbReference>
<dbReference type="InterPro" id="IPR005467">
    <property type="entry name" value="His_kinase_dom"/>
</dbReference>
<dbReference type="InterPro" id="IPR052155">
    <property type="entry name" value="Biofilm_reg_signaling"/>
</dbReference>
<dbReference type="InterPro" id="IPR000014">
    <property type="entry name" value="PAS"/>
</dbReference>
<feature type="region of interest" description="Disordered" evidence="4">
    <location>
        <begin position="115"/>
        <end position="179"/>
    </location>
</feature>
<feature type="domain" description="Response regulatory" evidence="6">
    <location>
        <begin position="5"/>
        <end position="133"/>
    </location>
</feature>
<dbReference type="InterPro" id="IPR029016">
    <property type="entry name" value="GAF-like_dom_sf"/>
</dbReference>
<dbReference type="PATRIC" id="fig|1227454.3.peg.1328"/>
<dbReference type="PROSITE" id="PS50109">
    <property type="entry name" value="HIS_KIN"/>
    <property type="match status" value="1"/>
</dbReference>
<dbReference type="InterPro" id="IPR001789">
    <property type="entry name" value="Sig_transdc_resp-reg_receiver"/>
</dbReference>
<dbReference type="OrthoDB" id="3369at2157"/>
<feature type="domain" description="PAS" evidence="7">
    <location>
        <begin position="199"/>
        <end position="270"/>
    </location>
</feature>
<dbReference type="Proteomes" id="UP000011607">
    <property type="component" value="Unassembled WGS sequence"/>
</dbReference>
<dbReference type="SMART" id="SM00086">
    <property type="entry name" value="PAC"/>
    <property type="match status" value="3"/>
</dbReference>
<reference evidence="9 10" key="1">
    <citation type="journal article" date="2014" name="PLoS Genet.">
        <title>Phylogenetically driven sequencing of extremely halophilic archaea reveals strategies for static and dynamic osmo-response.</title>
        <authorList>
            <person name="Becker E.A."/>
            <person name="Seitzer P.M."/>
            <person name="Tritt A."/>
            <person name="Larsen D."/>
            <person name="Krusor M."/>
            <person name="Yao A.I."/>
            <person name="Wu D."/>
            <person name="Madern D."/>
            <person name="Eisen J.A."/>
            <person name="Darling A.E."/>
            <person name="Facciotti M.T."/>
        </authorList>
    </citation>
    <scope>NUCLEOTIDE SEQUENCE [LARGE SCALE GENOMIC DNA]</scope>
    <source>
        <strain evidence="9 10">JCM 10879</strain>
    </source>
</reference>
<dbReference type="GO" id="GO:0006355">
    <property type="term" value="P:regulation of DNA-templated transcription"/>
    <property type="evidence" value="ECO:0007669"/>
    <property type="project" value="InterPro"/>
</dbReference>
<protein>
    <submittedName>
        <fullName evidence="9">Multi-sensor signal transduction histidine kinase</fullName>
    </submittedName>
</protein>
<dbReference type="Gene3D" id="3.30.450.40">
    <property type="match status" value="1"/>
</dbReference>
<feature type="region of interest" description="Disordered" evidence="4">
    <location>
        <begin position="1183"/>
        <end position="1203"/>
    </location>
</feature>
<feature type="domain" description="PAC" evidence="8">
    <location>
        <begin position="270"/>
        <end position="324"/>
    </location>
</feature>
<dbReference type="PANTHER" id="PTHR44757">
    <property type="entry name" value="DIGUANYLATE CYCLASE DGCP"/>
    <property type="match status" value="1"/>
</dbReference>
<dbReference type="SMART" id="SM00065">
    <property type="entry name" value="GAF"/>
    <property type="match status" value="1"/>
</dbReference>
<sequence length="1259" mass="138532">MPSLRVLYVDREPGLEPVRRYLEDGTDVAEFDVYTDADPKNALSRLDEADCLVCGVPLPGSGGADTGVDVDAGRASIAFLERVRTQDPSLPIVLFVDRGANVPVTEAFDAGATDYVRKPDARSEGNESERDRREARPVAPDCTGNGVADVTSPGPSAGPTGASVEDPGTTGTDASSDRSYELLARRIDAAVCRESEGGSRPGLEEVIERAPDAVFVTGADGTIEYANDAFERVTGFSAAEAIGKNPRILKSGEQDQEYYERMWSAILNGELWEEEVVNERKSGEYYHAHQTIAPLVDEDGTVERFVAVQRDVTDRRRLEREIERSARTLSRLHDAAFELDRPLEAKLEELLEIGTESLDFPMGYVTRIDGDTQQIVAAVGDHESLEKGATDPLERTYCRHTIEADDPVVVTDAESDADWADDPAVDRFGLSCYLGGKIVVDGEVFGTVCFADEESRDPYVGRVQRSTIEALAQWIGHELERRRYERDLERYEEIIENVPVGVFRTSADGDGGFQAVNEAMVELFDAPSKAALLERPVPDCYRDPDRHADLAEQLADSSEVRNAVVELETVDGEPFYGSVSAIERRDGNATERGFEFGLDGATDRATDGSEGEVTAGYVDGIIQDVTERERAKAELARSRERLQVLFDRSPDGIVVHDADGRILEVNATQLEQSGYDRDELLSMNVADLEASLSLPKLREVWADLEPGSVLKVEGEHVRADGSIYPVEVWVSCIELEDERRFLALSREISDRKERERELERREAFVENVSDAITVLDRDGTVEYASPAVETVVSCSPDVLVDGSLFEHVHPDDESAVESALERVLNGSGVETVEYRFRCRNCGDAADDTASPESGSASEEESWRWVESNVRNTLDDPTIEGLLVTTRDITARKERERKLDLARTQLRQVVDLVPDLLFAKNREGEYLLANEAVAAVYGRSVEEIVGKTDAELLQSAKEVSAFRADDREVIESGEPKHVPEETLTAADGNTLVLETTKIPFEVAGTGEPAVLGYSRDVTELKEQRDRLDLLNQVVRHDVRNDMQVVRGRLQLLADQLDGETLDMPTVETHLTEMLEATDEAIELTKTARDLTETMLERNADRKPIPLEDVLWSELEGVRSRYADARVELETPVPDVAVVADEMLESVVENLLVNAIVHNDGPTPRVTVSADADPEHGRVELRVADDGPGVPDDRKDEVFGKGEKGLDSPGTGLGLYLVSTLVEQYGGNVWLEDNDPKGTVVVVTLRIADSKRGQGGAGKSP</sequence>
<dbReference type="EMBL" id="AOMA01000069">
    <property type="protein sequence ID" value="EMA41020.1"/>
    <property type="molecule type" value="Genomic_DNA"/>
</dbReference>
<keyword evidence="2 9" id="KW-0418">Kinase</keyword>
<dbReference type="InterPro" id="IPR001610">
    <property type="entry name" value="PAC"/>
</dbReference>
<dbReference type="PROSITE" id="PS50112">
    <property type="entry name" value="PAS"/>
    <property type="match status" value="4"/>
</dbReference>
<dbReference type="SMART" id="SM00091">
    <property type="entry name" value="PAS"/>
    <property type="match status" value="5"/>
</dbReference>
<dbReference type="InterPro" id="IPR013656">
    <property type="entry name" value="PAS_4"/>
</dbReference>